<gene>
    <name evidence="1" type="ORF">OESDEN_18252</name>
</gene>
<organism evidence="1 2">
    <name type="scientific">Oesophagostomum dentatum</name>
    <name type="common">Nodular worm</name>
    <dbReference type="NCBI Taxonomy" id="61180"/>
    <lineage>
        <taxon>Eukaryota</taxon>
        <taxon>Metazoa</taxon>
        <taxon>Ecdysozoa</taxon>
        <taxon>Nematoda</taxon>
        <taxon>Chromadorea</taxon>
        <taxon>Rhabditida</taxon>
        <taxon>Rhabditina</taxon>
        <taxon>Rhabditomorpha</taxon>
        <taxon>Strongyloidea</taxon>
        <taxon>Strongylidae</taxon>
        <taxon>Oesophagostomum</taxon>
    </lineage>
</organism>
<accession>A0A0B1SEV8</accession>
<evidence type="ECO:0000313" key="1">
    <source>
        <dbReference type="EMBL" id="KHJ82057.1"/>
    </source>
</evidence>
<dbReference type="EMBL" id="KN582635">
    <property type="protein sequence ID" value="KHJ82057.1"/>
    <property type="molecule type" value="Genomic_DNA"/>
</dbReference>
<keyword evidence="2" id="KW-1185">Reference proteome</keyword>
<protein>
    <submittedName>
        <fullName evidence="1">Uncharacterized protein</fullName>
    </submittedName>
</protein>
<dbReference type="Proteomes" id="UP000053660">
    <property type="component" value="Unassembled WGS sequence"/>
</dbReference>
<name>A0A0B1SEV8_OESDE</name>
<reference evidence="1 2" key="1">
    <citation type="submission" date="2014-03" db="EMBL/GenBank/DDBJ databases">
        <title>Draft genome of the hookworm Oesophagostomum dentatum.</title>
        <authorList>
            <person name="Mitreva M."/>
        </authorList>
    </citation>
    <scope>NUCLEOTIDE SEQUENCE [LARGE SCALE GENOMIC DNA]</scope>
    <source>
        <strain evidence="1 2">OD-Hann</strain>
    </source>
</reference>
<evidence type="ECO:0000313" key="2">
    <source>
        <dbReference type="Proteomes" id="UP000053660"/>
    </source>
</evidence>
<proteinExistence type="predicted"/>
<sequence>MYKYPYSSRTKVNLSDLIHEGLSEGHWQLKENEAYFGCSYGMDGRTGPPYHVIACVFQSY</sequence>
<dbReference type="AlphaFoldDB" id="A0A0B1SEV8"/>